<dbReference type="SMART" id="SM00854">
    <property type="entry name" value="PGA_cap"/>
    <property type="match status" value="1"/>
</dbReference>
<protein>
    <submittedName>
        <fullName evidence="3">CapA family protein</fullName>
        <ecNumber evidence="3">3.1.-.-</ecNumber>
    </submittedName>
</protein>
<feature type="domain" description="Capsule synthesis protein CapA" evidence="2">
    <location>
        <begin position="5"/>
        <end position="255"/>
    </location>
</feature>
<proteinExistence type="inferred from homology"/>
<organism evidence="3 4">
    <name type="scientific">Oceanobacillus aidingensis</name>
    <dbReference type="NCBI Taxonomy" id="645964"/>
    <lineage>
        <taxon>Bacteria</taxon>
        <taxon>Bacillati</taxon>
        <taxon>Bacillota</taxon>
        <taxon>Bacilli</taxon>
        <taxon>Bacillales</taxon>
        <taxon>Bacillaceae</taxon>
        <taxon>Oceanobacillus</taxon>
    </lineage>
</organism>
<accession>A0ABV9JUG0</accession>
<dbReference type="PANTHER" id="PTHR33393">
    <property type="entry name" value="POLYGLUTAMINE SYNTHESIS ACCESSORY PROTEIN RV0574C-RELATED"/>
    <property type="match status" value="1"/>
</dbReference>
<evidence type="ECO:0000259" key="2">
    <source>
        <dbReference type="SMART" id="SM00854"/>
    </source>
</evidence>
<dbReference type="Proteomes" id="UP001595988">
    <property type="component" value="Unassembled WGS sequence"/>
</dbReference>
<evidence type="ECO:0000313" key="3">
    <source>
        <dbReference type="EMBL" id="MFC4661419.1"/>
    </source>
</evidence>
<comment type="caution">
    <text evidence="3">The sequence shown here is derived from an EMBL/GenBank/DDBJ whole genome shotgun (WGS) entry which is preliminary data.</text>
</comment>
<reference evidence="4" key="1">
    <citation type="journal article" date="2019" name="Int. J. Syst. Evol. Microbiol.">
        <title>The Global Catalogue of Microorganisms (GCM) 10K type strain sequencing project: providing services to taxonomists for standard genome sequencing and annotation.</title>
        <authorList>
            <consortium name="The Broad Institute Genomics Platform"/>
            <consortium name="The Broad Institute Genome Sequencing Center for Infectious Disease"/>
            <person name="Wu L."/>
            <person name="Ma J."/>
        </authorList>
    </citation>
    <scope>NUCLEOTIDE SEQUENCE [LARGE SCALE GENOMIC DNA]</scope>
    <source>
        <strain evidence="4">CCUG 37257</strain>
    </source>
</reference>
<keyword evidence="3" id="KW-0378">Hydrolase</keyword>
<dbReference type="GO" id="GO:0016787">
    <property type="term" value="F:hydrolase activity"/>
    <property type="evidence" value="ECO:0007669"/>
    <property type="project" value="UniProtKB-KW"/>
</dbReference>
<dbReference type="SUPFAM" id="SSF56300">
    <property type="entry name" value="Metallo-dependent phosphatases"/>
    <property type="match status" value="1"/>
</dbReference>
<evidence type="ECO:0000313" key="4">
    <source>
        <dbReference type="Proteomes" id="UP001595988"/>
    </source>
</evidence>
<sequence length="343" mass="38650">MSQMKLVATGDVLLHDRVYDKCIKNGKYDFRDKMAPVKELLQAGDLSIVNLESIVAGEEFGLATYPRFNNPIEIAENLKEFGTDIVTNANNHSFDFGEEGVLKSIENLEKIGLPYVGSHKSKADKDTFRIFERNGIKVAVLSYSTVSNNKDFPKGKRYLLNRIIGGSTIPVRKTIERLKEEEKVDVVIAAVHFGPEYALNPSSFQVNLATSLSDAGADIILGHHPHVLQPAQWILNSRANKSLAIYSLGNLYTGQFGVYRQIGGVLSLDISKNEDGQVTIGQPEMDLTFVDDVNNTEFQMHLFRDYIEENRHIKTDFGTFDSLEIYTELKNRLTQWVPDFKLR</sequence>
<comment type="similarity">
    <text evidence="1">Belongs to the CapA family.</text>
</comment>
<gene>
    <name evidence="3" type="ORF">ACFO3P_04160</name>
</gene>
<dbReference type="InterPro" id="IPR052169">
    <property type="entry name" value="CW_Biosynth-Accessory"/>
</dbReference>
<dbReference type="Pfam" id="PF09587">
    <property type="entry name" value="PGA_cap"/>
    <property type="match status" value="1"/>
</dbReference>
<dbReference type="CDD" id="cd07381">
    <property type="entry name" value="MPP_CapA"/>
    <property type="match status" value="1"/>
</dbReference>
<keyword evidence="4" id="KW-1185">Reference proteome</keyword>
<dbReference type="Gene3D" id="3.60.21.10">
    <property type="match status" value="1"/>
</dbReference>
<dbReference type="PANTHER" id="PTHR33393:SF12">
    <property type="entry name" value="CAPSULE BIOSYNTHESIS PROTEIN CAPA"/>
    <property type="match status" value="1"/>
</dbReference>
<dbReference type="RefSeq" id="WP_212929160.1">
    <property type="nucleotide sequence ID" value="NZ_JBHSFT010000004.1"/>
</dbReference>
<dbReference type="EC" id="3.1.-.-" evidence="3"/>
<evidence type="ECO:0000256" key="1">
    <source>
        <dbReference type="ARBA" id="ARBA00005662"/>
    </source>
</evidence>
<dbReference type="InterPro" id="IPR029052">
    <property type="entry name" value="Metallo-depent_PP-like"/>
</dbReference>
<name>A0ABV9JUG0_9BACI</name>
<dbReference type="EMBL" id="JBHSFT010000004">
    <property type="protein sequence ID" value="MFC4661419.1"/>
    <property type="molecule type" value="Genomic_DNA"/>
</dbReference>
<dbReference type="InterPro" id="IPR019079">
    <property type="entry name" value="Capsule_synth_CapA"/>
</dbReference>